<evidence type="ECO:0000259" key="3">
    <source>
        <dbReference type="PROSITE" id="PS50020"/>
    </source>
</evidence>
<evidence type="ECO:0000259" key="2">
    <source>
        <dbReference type="PROSITE" id="PS50003"/>
    </source>
</evidence>
<feature type="region of interest" description="Disordered" evidence="1">
    <location>
        <begin position="256"/>
        <end position="279"/>
    </location>
</feature>
<dbReference type="GO" id="GO:0000813">
    <property type="term" value="C:ESCRT I complex"/>
    <property type="evidence" value="ECO:0007669"/>
    <property type="project" value="TreeGrafter"/>
</dbReference>
<dbReference type="Pfam" id="PF00397">
    <property type="entry name" value="WW"/>
    <property type="match status" value="1"/>
</dbReference>
<protein>
    <submittedName>
        <fullName evidence="4">Uncharacterized protein</fullName>
    </submittedName>
</protein>
<dbReference type="PANTHER" id="PTHR46977">
    <property type="entry name" value="PROTEIN FREE1"/>
    <property type="match status" value="1"/>
</dbReference>
<reference evidence="5" key="1">
    <citation type="journal article" date="2018" name="Algal Res.">
        <title>Characterization of plant carbon substrate utilization by Auxenochlorella protothecoides.</title>
        <authorList>
            <person name="Vogler B.W."/>
            <person name="Starkenburg S.R."/>
            <person name="Sudasinghe N."/>
            <person name="Schambach J.Y."/>
            <person name="Rollin J.A."/>
            <person name="Pattathil S."/>
            <person name="Barry A.N."/>
        </authorList>
    </citation>
    <scope>NUCLEOTIDE SEQUENCE [LARGE SCALE GENOMIC DNA]</scope>
    <source>
        <strain evidence="5">UTEX 25</strain>
    </source>
</reference>
<gene>
    <name evidence="4" type="ORF">APUTEX25_005795</name>
</gene>
<evidence type="ECO:0000313" key="4">
    <source>
        <dbReference type="EMBL" id="RMZ55754.1"/>
    </source>
</evidence>
<dbReference type="GO" id="GO:0031902">
    <property type="term" value="C:late endosome membrane"/>
    <property type="evidence" value="ECO:0007669"/>
    <property type="project" value="TreeGrafter"/>
</dbReference>
<feature type="domain" description="WW" evidence="3">
    <location>
        <begin position="451"/>
        <end position="484"/>
    </location>
</feature>
<evidence type="ECO:0000313" key="5">
    <source>
        <dbReference type="Proteomes" id="UP000279271"/>
    </source>
</evidence>
<comment type="caution">
    <text evidence="4">The sequence shown here is derived from an EMBL/GenBank/DDBJ whole genome shotgun (WGS) entry which is preliminary data.</text>
</comment>
<dbReference type="PROSITE" id="PS01159">
    <property type="entry name" value="WW_DOMAIN_1"/>
    <property type="match status" value="1"/>
</dbReference>
<dbReference type="Gene3D" id="2.30.29.30">
    <property type="entry name" value="Pleckstrin-homology domain (PH domain)/Phosphotyrosine-binding domain (PTB)"/>
    <property type="match status" value="1"/>
</dbReference>
<accession>A0A3M7L0Z0</accession>
<name>A0A3M7L0Z0_AUXPR</name>
<dbReference type="InterPro" id="IPR011993">
    <property type="entry name" value="PH-like_dom_sf"/>
</dbReference>
<proteinExistence type="predicted"/>
<dbReference type="SUPFAM" id="SSF50729">
    <property type="entry name" value="PH domain-like"/>
    <property type="match status" value="1"/>
</dbReference>
<dbReference type="InterPro" id="IPR045893">
    <property type="entry name" value="FREE1"/>
</dbReference>
<dbReference type="GO" id="GO:0070676">
    <property type="term" value="P:intralumenal vesicle formation"/>
    <property type="evidence" value="ECO:0007669"/>
    <property type="project" value="TreeGrafter"/>
</dbReference>
<dbReference type="Gene3D" id="2.20.70.10">
    <property type="match status" value="1"/>
</dbReference>
<sequence length="484" mass="51295">MPGERFNVRLAPEEGGSPEPVVVEVGLEGLNLLAPGSGRALRKYPLHHISRWSMRGSSLILFAKSPVDVEDRTVVLSGDEYTIRSVLDTLTSSCMQMAELLQSGRTVPGTSDGALAASSLSSLLKKAKKTALLTADQVEFWHDPEKAGWMHSQGEVIRTWRKRWFVLKQGFLFRFSGPDVTAASRARGVVDLSTITDVCDGGPATGRPNSIRLSTATGKICYLADSETAQVEWLSALEGSVAAILRVLSGWEEEAEEAPARAPRGGRGRAVSSSDPGKALEETLQRSFAAESAAAKGPVGGSGRRAAAPGMISVVNYAGLSGGSSRSEPEPQYINVDYGAGIAGASQLPSSGARYGAQPYGAGPSGGYGGHQAYTTSQGYGEGPGQHCAPARHGAPPQYDPAQHGGVLQHAGPQQYEAQQQRYEPQQQVRYDVQQTTLFDAATAPQAAPNPAPSGPWQTHHTAEGRPYFYNVVTGITQWETPVA</sequence>
<dbReference type="SMART" id="SM00456">
    <property type="entry name" value="WW"/>
    <property type="match status" value="1"/>
</dbReference>
<dbReference type="Proteomes" id="UP000279271">
    <property type="component" value="Unassembled WGS sequence"/>
</dbReference>
<dbReference type="PROSITE" id="PS50003">
    <property type="entry name" value="PH_DOMAIN"/>
    <property type="match status" value="1"/>
</dbReference>
<dbReference type="CDD" id="cd00201">
    <property type="entry name" value="WW"/>
    <property type="match status" value="1"/>
</dbReference>
<dbReference type="AlphaFoldDB" id="A0A3M7L0Z0"/>
<dbReference type="Pfam" id="PF00169">
    <property type="entry name" value="PH"/>
    <property type="match status" value="1"/>
</dbReference>
<dbReference type="GO" id="GO:0036258">
    <property type="term" value="P:multivesicular body assembly"/>
    <property type="evidence" value="ECO:0007669"/>
    <property type="project" value="InterPro"/>
</dbReference>
<dbReference type="GO" id="GO:0043130">
    <property type="term" value="F:ubiquitin binding"/>
    <property type="evidence" value="ECO:0007669"/>
    <property type="project" value="InterPro"/>
</dbReference>
<dbReference type="PROSITE" id="PS50020">
    <property type="entry name" value="WW_DOMAIN_2"/>
    <property type="match status" value="1"/>
</dbReference>
<dbReference type="SMART" id="SM00233">
    <property type="entry name" value="PH"/>
    <property type="match status" value="1"/>
</dbReference>
<organism evidence="4 5">
    <name type="scientific">Auxenochlorella protothecoides</name>
    <name type="common">Green microalga</name>
    <name type="synonym">Chlorella protothecoides</name>
    <dbReference type="NCBI Taxonomy" id="3075"/>
    <lineage>
        <taxon>Eukaryota</taxon>
        <taxon>Viridiplantae</taxon>
        <taxon>Chlorophyta</taxon>
        <taxon>core chlorophytes</taxon>
        <taxon>Trebouxiophyceae</taxon>
        <taxon>Chlorellales</taxon>
        <taxon>Chlorellaceae</taxon>
        <taxon>Auxenochlorella</taxon>
    </lineage>
</organism>
<dbReference type="SUPFAM" id="SSF51045">
    <property type="entry name" value="WW domain"/>
    <property type="match status" value="1"/>
</dbReference>
<dbReference type="InterPro" id="IPR036020">
    <property type="entry name" value="WW_dom_sf"/>
</dbReference>
<feature type="domain" description="PH" evidence="2">
    <location>
        <begin position="143"/>
        <end position="242"/>
    </location>
</feature>
<evidence type="ECO:0000256" key="1">
    <source>
        <dbReference type="SAM" id="MobiDB-lite"/>
    </source>
</evidence>
<dbReference type="InterPro" id="IPR001202">
    <property type="entry name" value="WW_dom"/>
</dbReference>
<dbReference type="PANTHER" id="PTHR46977:SF1">
    <property type="entry name" value="PROTEIN FREE1"/>
    <property type="match status" value="1"/>
</dbReference>
<dbReference type="FunFam" id="2.30.29.30:FF:000286">
    <property type="entry name" value="PH-protein kinase domain containing protein"/>
    <property type="match status" value="1"/>
</dbReference>
<dbReference type="InterPro" id="IPR001849">
    <property type="entry name" value="PH_domain"/>
</dbReference>
<dbReference type="EMBL" id="QOKY01000159">
    <property type="protein sequence ID" value="RMZ55754.1"/>
    <property type="molecule type" value="Genomic_DNA"/>
</dbReference>